<dbReference type="CDD" id="cd22191">
    <property type="entry name" value="DPBB_RlpA_EXP_N-like"/>
    <property type="match status" value="1"/>
</dbReference>
<evidence type="ECO:0008006" key="4">
    <source>
        <dbReference type="Google" id="ProtNLM"/>
    </source>
</evidence>
<gene>
    <name evidence="2" type="ORF">P171DRAFT_490459</name>
</gene>
<reference evidence="2" key="1">
    <citation type="journal article" date="2020" name="Stud. Mycol.">
        <title>101 Dothideomycetes genomes: a test case for predicting lifestyles and emergence of pathogens.</title>
        <authorList>
            <person name="Haridas S."/>
            <person name="Albert R."/>
            <person name="Binder M."/>
            <person name="Bloem J."/>
            <person name="Labutti K."/>
            <person name="Salamov A."/>
            <person name="Andreopoulos B."/>
            <person name="Baker S."/>
            <person name="Barry K."/>
            <person name="Bills G."/>
            <person name="Bluhm B."/>
            <person name="Cannon C."/>
            <person name="Castanera R."/>
            <person name="Culley D."/>
            <person name="Daum C."/>
            <person name="Ezra D."/>
            <person name="Gonzalez J."/>
            <person name="Henrissat B."/>
            <person name="Kuo A."/>
            <person name="Liang C."/>
            <person name="Lipzen A."/>
            <person name="Lutzoni F."/>
            <person name="Magnuson J."/>
            <person name="Mondo S."/>
            <person name="Nolan M."/>
            <person name="Ohm R."/>
            <person name="Pangilinan J."/>
            <person name="Park H.-J."/>
            <person name="Ramirez L."/>
            <person name="Alfaro M."/>
            <person name="Sun H."/>
            <person name="Tritt A."/>
            <person name="Yoshinaga Y."/>
            <person name="Zwiers L.-H."/>
            <person name="Turgeon B."/>
            <person name="Goodwin S."/>
            <person name="Spatafora J."/>
            <person name="Crous P."/>
            <person name="Grigoriev I."/>
        </authorList>
    </citation>
    <scope>NUCLEOTIDE SEQUENCE</scope>
    <source>
        <strain evidence="2">CBS 690.94</strain>
    </source>
</reference>
<dbReference type="InterPro" id="IPR036908">
    <property type="entry name" value="RlpA-like_sf"/>
</dbReference>
<feature type="signal peptide" evidence="1">
    <location>
        <begin position="1"/>
        <end position="21"/>
    </location>
</feature>
<proteinExistence type="predicted"/>
<protein>
    <recommendedName>
        <fullName evidence="4">RlpA-like double-psi beta-barrel-protein domain-containing protein-containing protein</fullName>
    </recommendedName>
</protein>
<dbReference type="AlphaFoldDB" id="A0A9P4P810"/>
<comment type="caution">
    <text evidence="2">The sequence shown here is derived from an EMBL/GenBank/DDBJ whole genome shotgun (WGS) entry which is preliminary data.</text>
</comment>
<name>A0A9P4P810_9PLEO</name>
<evidence type="ECO:0000256" key="1">
    <source>
        <dbReference type="SAM" id="SignalP"/>
    </source>
</evidence>
<dbReference type="Proteomes" id="UP000799764">
    <property type="component" value="Unassembled WGS sequence"/>
</dbReference>
<dbReference type="EMBL" id="MU001510">
    <property type="protein sequence ID" value="KAF2439007.1"/>
    <property type="molecule type" value="Genomic_DNA"/>
</dbReference>
<dbReference type="SUPFAM" id="SSF50685">
    <property type="entry name" value="Barwin-like endoglucanases"/>
    <property type="match status" value="1"/>
</dbReference>
<evidence type="ECO:0000313" key="2">
    <source>
        <dbReference type="EMBL" id="KAF2439007.1"/>
    </source>
</evidence>
<keyword evidence="3" id="KW-1185">Reference proteome</keyword>
<dbReference type="OrthoDB" id="406505at2759"/>
<evidence type="ECO:0000313" key="3">
    <source>
        <dbReference type="Proteomes" id="UP000799764"/>
    </source>
</evidence>
<organism evidence="2 3">
    <name type="scientific">Karstenula rhodostoma CBS 690.94</name>
    <dbReference type="NCBI Taxonomy" id="1392251"/>
    <lineage>
        <taxon>Eukaryota</taxon>
        <taxon>Fungi</taxon>
        <taxon>Dikarya</taxon>
        <taxon>Ascomycota</taxon>
        <taxon>Pezizomycotina</taxon>
        <taxon>Dothideomycetes</taxon>
        <taxon>Pleosporomycetidae</taxon>
        <taxon>Pleosporales</taxon>
        <taxon>Massarineae</taxon>
        <taxon>Didymosphaeriaceae</taxon>
        <taxon>Karstenula</taxon>
    </lineage>
</organism>
<sequence length="285" mass="31308">MALLISIPIYLLSFLAGFAMGVPSPVEDAGSKYCAIAYYTNIPSRVRLQNDGCTGGITWYGRLAPQEEIFFPPARSWICLETRLDFSVRFFIQRTCLFWSDSLSDPFSDFLLDTTLFHNTKPKFPLPTMHFVFLSILTLLILFTTATPLPTVLTANETVVEAGILGETHSNIRFSAVTDYPHSRITNNYGACASAGPDPRYLENDPNSWMVSLDANVPNWGSYCGKRVRLTGRDGRTCEATIVDKCPGCGVGGAYSLDLLEAPWSAVGGKTSADNVYGAKWEIIG</sequence>
<keyword evidence="1" id="KW-0732">Signal</keyword>
<feature type="chain" id="PRO_5040448015" description="RlpA-like double-psi beta-barrel-protein domain-containing protein-containing protein" evidence="1">
    <location>
        <begin position="22"/>
        <end position="285"/>
    </location>
</feature>
<dbReference type="Gene3D" id="2.40.40.10">
    <property type="entry name" value="RlpA-like domain"/>
    <property type="match status" value="1"/>
</dbReference>
<accession>A0A9P4P810</accession>